<proteinExistence type="predicted"/>
<gene>
    <name evidence="1" type="ORF">LPT13_07065</name>
</gene>
<dbReference type="RefSeq" id="WP_242165000.1">
    <property type="nucleotide sequence ID" value="NZ_JAJMLW010000002.1"/>
</dbReference>
<accession>A0ABS9WGX3</accession>
<evidence type="ECO:0000313" key="2">
    <source>
        <dbReference type="Proteomes" id="UP001430755"/>
    </source>
</evidence>
<keyword evidence="2" id="KW-1185">Reference proteome</keyword>
<sequence length="82" mass="9639">MTETRETETKHQVPIQDIYSPHEAAALLGMKVNRIWELARGGDDPFPLRRLAGMKRGSIVFRDEMLDWTRRNFGLVSERRRK</sequence>
<reference evidence="1" key="1">
    <citation type="submission" date="2021-11" db="EMBL/GenBank/DDBJ databases">
        <title>A Novel Adlercreutzia Species, isolated from a Allomyrina dichotoma larva feces.</title>
        <authorList>
            <person name="Suh M.K."/>
        </authorList>
    </citation>
    <scope>NUCLEOTIDE SEQUENCE</scope>
    <source>
        <strain evidence="1">JBNU-10</strain>
    </source>
</reference>
<dbReference type="Proteomes" id="UP001430755">
    <property type="component" value="Unassembled WGS sequence"/>
</dbReference>
<name>A0ABS9WGX3_9ACTN</name>
<dbReference type="EMBL" id="JAJMLW010000002">
    <property type="protein sequence ID" value="MCI2242108.1"/>
    <property type="molecule type" value="Genomic_DNA"/>
</dbReference>
<evidence type="ECO:0000313" key="1">
    <source>
        <dbReference type="EMBL" id="MCI2242108.1"/>
    </source>
</evidence>
<comment type="caution">
    <text evidence="1">The sequence shown here is derived from an EMBL/GenBank/DDBJ whole genome shotgun (WGS) entry which is preliminary data.</text>
</comment>
<organism evidence="1 2">
    <name type="scientific">Adlercreutzia faecimuris</name>
    <dbReference type="NCBI Taxonomy" id="2897341"/>
    <lineage>
        <taxon>Bacteria</taxon>
        <taxon>Bacillati</taxon>
        <taxon>Actinomycetota</taxon>
        <taxon>Coriobacteriia</taxon>
        <taxon>Eggerthellales</taxon>
        <taxon>Eggerthellaceae</taxon>
        <taxon>Adlercreutzia</taxon>
    </lineage>
</organism>
<protein>
    <submittedName>
        <fullName evidence="1">Helix-turn-helix domain-containing protein</fullName>
    </submittedName>
</protein>